<name>A0A067SN91_GALM3</name>
<feature type="compositionally biased region" description="Basic and acidic residues" evidence="1">
    <location>
        <begin position="79"/>
        <end position="114"/>
    </location>
</feature>
<dbReference type="HOGENOM" id="CLU_447611_0_0_1"/>
<dbReference type="InterPro" id="IPR037056">
    <property type="entry name" value="RNase_H1_N_sf"/>
</dbReference>
<dbReference type="Proteomes" id="UP000027222">
    <property type="component" value="Unassembled WGS sequence"/>
</dbReference>
<organism evidence="3 4">
    <name type="scientific">Galerina marginata (strain CBS 339.88)</name>
    <dbReference type="NCBI Taxonomy" id="685588"/>
    <lineage>
        <taxon>Eukaryota</taxon>
        <taxon>Fungi</taxon>
        <taxon>Dikarya</taxon>
        <taxon>Basidiomycota</taxon>
        <taxon>Agaricomycotina</taxon>
        <taxon>Agaricomycetes</taxon>
        <taxon>Agaricomycetidae</taxon>
        <taxon>Agaricales</taxon>
        <taxon>Agaricineae</taxon>
        <taxon>Strophariaceae</taxon>
        <taxon>Galerina</taxon>
    </lineage>
</organism>
<evidence type="ECO:0000313" key="4">
    <source>
        <dbReference type="Proteomes" id="UP000027222"/>
    </source>
</evidence>
<evidence type="ECO:0000256" key="1">
    <source>
        <dbReference type="SAM" id="MobiDB-lite"/>
    </source>
</evidence>
<accession>A0A067SN91</accession>
<proteinExistence type="predicted"/>
<dbReference type="STRING" id="685588.A0A067SN91"/>
<dbReference type="OrthoDB" id="3070714at2759"/>
<gene>
    <name evidence="3" type="ORF">GALMADRAFT_213369</name>
</gene>
<dbReference type="SUPFAM" id="SSF55658">
    <property type="entry name" value="L9 N-domain-like"/>
    <property type="match status" value="1"/>
</dbReference>
<dbReference type="InterPro" id="IPR011320">
    <property type="entry name" value="RNase_H1_N"/>
</dbReference>
<dbReference type="EMBL" id="KL142389">
    <property type="protein sequence ID" value="KDR72376.1"/>
    <property type="molecule type" value="Genomic_DNA"/>
</dbReference>
<reference evidence="4" key="1">
    <citation type="journal article" date="2014" name="Proc. Natl. Acad. Sci. U.S.A.">
        <title>Extensive sampling of basidiomycete genomes demonstrates inadequacy of the white-rot/brown-rot paradigm for wood decay fungi.</title>
        <authorList>
            <person name="Riley R."/>
            <person name="Salamov A.A."/>
            <person name="Brown D.W."/>
            <person name="Nagy L.G."/>
            <person name="Floudas D."/>
            <person name="Held B.W."/>
            <person name="Levasseur A."/>
            <person name="Lombard V."/>
            <person name="Morin E."/>
            <person name="Otillar R."/>
            <person name="Lindquist E.A."/>
            <person name="Sun H."/>
            <person name="LaButti K.M."/>
            <person name="Schmutz J."/>
            <person name="Jabbour D."/>
            <person name="Luo H."/>
            <person name="Baker S.E."/>
            <person name="Pisabarro A.G."/>
            <person name="Walton J.D."/>
            <person name="Blanchette R.A."/>
            <person name="Henrissat B."/>
            <person name="Martin F."/>
            <person name="Cullen D."/>
            <person name="Hibbett D.S."/>
            <person name="Grigoriev I.V."/>
        </authorList>
    </citation>
    <scope>NUCLEOTIDE SEQUENCE [LARGE SCALE GENOMIC DNA]</scope>
    <source>
        <strain evidence="4">CBS 339.88</strain>
    </source>
</reference>
<protein>
    <recommendedName>
        <fullName evidence="2">Ribonuclease H1 N-terminal domain-containing protein</fullName>
    </recommendedName>
</protein>
<sequence length="610" mass="67811">MLALTIHPPICSTADFVTASGQTFHGDTSYRSGFSDEAFLANQRRSYSRITQTTTTTTTTSTPFGLQVETVTRTVTTVKDAEREDDKDAEREDDKEAEREDDKDAEREDDKEAEREDETGDEIANNTSTLPTVRKYLPTHPSQLQFVGGKRVYVVTRAQLPGVYDSWQSVQAVIKGVKDPIFEGRADFADAKQVYTVAYEEGTVSATPIPGGGFDTGPYIDEPIELDELDSIGLSLLNLGIREYYIPKPSELEPPTTTYKYYLVTKGEAVGIFASWHQAAIRTERVKSRACYRKCDSWREALIGYSIAYKNGEVEVFPISGGMFDIPLRREDPEQLLPWPATWFASTESMGLTFPVNHPRRATWLVSTESIGRSWPLGSSRIHERCMPKLSSPPAAVAASSASLNEAGVSCALAAANKACQVKHRALHRSYCHDAEIPPDLTLGVAWLDANQKRVIRIALGLLMLEAAPDLSRPLPERLRKMKEYANTWAACFTLVMLQADPRLPAADRIAIDTAAVNLVDRRTILQEESILFEAKEGGNFTVNILLKVYSFNNTNYGLKSTLIGVDLKKVVHFIPFTRLDLQIEIESVLQDGGIAGLVNYILLQLNSRR</sequence>
<evidence type="ECO:0000259" key="2">
    <source>
        <dbReference type="Pfam" id="PF01693"/>
    </source>
</evidence>
<feature type="region of interest" description="Disordered" evidence="1">
    <location>
        <begin position="75"/>
        <end position="136"/>
    </location>
</feature>
<dbReference type="InterPro" id="IPR009027">
    <property type="entry name" value="Ribosomal_bL9/RNase_H1_N"/>
</dbReference>
<keyword evidence="4" id="KW-1185">Reference proteome</keyword>
<dbReference type="Gene3D" id="3.40.970.10">
    <property type="entry name" value="Ribonuclease H1, N-terminal domain"/>
    <property type="match status" value="2"/>
</dbReference>
<feature type="domain" description="Ribonuclease H1 N-terminal" evidence="2">
    <location>
        <begin position="152"/>
        <end position="192"/>
    </location>
</feature>
<dbReference type="Pfam" id="PF01693">
    <property type="entry name" value="Cauli_VI"/>
    <property type="match status" value="1"/>
</dbReference>
<dbReference type="AlphaFoldDB" id="A0A067SN91"/>
<evidence type="ECO:0000313" key="3">
    <source>
        <dbReference type="EMBL" id="KDR72376.1"/>
    </source>
</evidence>